<keyword evidence="2" id="KW-1185">Reference proteome</keyword>
<evidence type="ECO:0000313" key="1">
    <source>
        <dbReference type="EMBL" id="PHQ31718.1"/>
    </source>
</evidence>
<dbReference type="AntiFam" id="ANF00066">
    <property type="entry name" value="Translation of palindromic DNA repeat"/>
</dbReference>
<proteinExistence type="predicted"/>
<sequence length="62" mass="6778">MPLASMKLAVGQSTALAKGQTQHSQRATPLVLPRATRTLWPTAKFILVTPKRIARQTQSHSV</sequence>
<comment type="caution">
    <text evidence="1">The sequence shown here is derived from an EMBL/GenBank/DDBJ whole genome shotgun (WGS) entry which is preliminary data.</text>
</comment>
<organism evidence="1 2">
    <name type="scientific">Rhodopirellula bahusiensis</name>
    <dbReference type="NCBI Taxonomy" id="2014065"/>
    <lineage>
        <taxon>Bacteria</taxon>
        <taxon>Pseudomonadati</taxon>
        <taxon>Planctomycetota</taxon>
        <taxon>Planctomycetia</taxon>
        <taxon>Pirellulales</taxon>
        <taxon>Pirellulaceae</taxon>
        <taxon>Rhodopirellula</taxon>
    </lineage>
</organism>
<protein>
    <submittedName>
        <fullName evidence="1">Uncharacterized protein</fullName>
    </submittedName>
</protein>
<evidence type="ECO:0000313" key="2">
    <source>
        <dbReference type="Proteomes" id="UP000225740"/>
    </source>
</evidence>
<dbReference type="Proteomes" id="UP000225740">
    <property type="component" value="Unassembled WGS sequence"/>
</dbReference>
<dbReference type="AlphaFoldDB" id="A0A2G1VY57"/>
<dbReference type="EMBL" id="NIZW01000041">
    <property type="protein sequence ID" value="PHQ31718.1"/>
    <property type="molecule type" value="Genomic_DNA"/>
</dbReference>
<accession>A0A2G1VY57</accession>
<name>A0A2G1VY57_9BACT</name>
<gene>
    <name evidence="1" type="ORF">CEE69_29600</name>
</gene>
<reference evidence="1 2" key="1">
    <citation type="submission" date="2017-06" db="EMBL/GenBank/DDBJ databases">
        <title>Description of Rhodopirellula bahusiensis sp. nov.</title>
        <authorList>
            <person name="Kizina J."/>
            <person name="Harder J."/>
        </authorList>
    </citation>
    <scope>NUCLEOTIDE SEQUENCE [LARGE SCALE GENOMIC DNA]</scope>
    <source>
        <strain evidence="1 2">SWK21</strain>
    </source>
</reference>